<evidence type="ECO:0000313" key="2">
    <source>
        <dbReference type="Proteomes" id="UP000295783"/>
    </source>
</evidence>
<protein>
    <recommendedName>
        <fullName evidence="3">Tryptophan synthase subunit beta like protein</fullName>
    </recommendedName>
</protein>
<evidence type="ECO:0000313" key="1">
    <source>
        <dbReference type="EMBL" id="TDQ80788.1"/>
    </source>
</evidence>
<dbReference type="AlphaFoldDB" id="A0A4R6WQ79"/>
<organism evidence="1 2">
    <name type="scientific">Dongia mobilis</name>
    <dbReference type="NCBI Taxonomy" id="578943"/>
    <lineage>
        <taxon>Bacteria</taxon>
        <taxon>Pseudomonadati</taxon>
        <taxon>Pseudomonadota</taxon>
        <taxon>Alphaproteobacteria</taxon>
        <taxon>Rhodospirillales</taxon>
        <taxon>Dongiaceae</taxon>
        <taxon>Dongia</taxon>
    </lineage>
</organism>
<gene>
    <name evidence="1" type="ORF">A8950_2655</name>
</gene>
<reference evidence="1 2" key="1">
    <citation type="submission" date="2019-03" db="EMBL/GenBank/DDBJ databases">
        <title>Genomic Encyclopedia of Type Strains, Phase III (KMG-III): the genomes of soil and plant-associated and newly described type strains.</title>
        <authorList>
            <person name="Whitman W."/>
        </authorList>
    </citation>
    <scope>NUCLEOTIDE SEQUENCE [LARGE SCALE GENOMIC DNA]</scope>
    <source>
        <strain evidence="1 2">CGMCC 1.7660</strain>
    </source>
</reference>
<accession>A0A4R6WQ79</accession>
<name>A0A4R6WQ79_9PROT</name>
<proteinExistence type="predicted"/>
<keyword evidence="2" id="KW-1185">Reference proteome</keyword>
<evidence type="ECO:0008006" key="3">
    <source>
        <dbReference type="Google" id="ProtNLM"/>
    </source>
</evidence>
<sequence>MPFVKRDQEGRVAAIFREKASEAEEYLPPDHAEVVDFLRETTDADKSSMLQSDLEMIRVYEDLTDILIGKNIVMLTDFPPAAQEKLIRRKRLRSSLSPITELLGGSDQEEEDLL</sequence>
<dbReference type="Proteomes" id="UP000295783">
    <property type="component" value="Unassembled WGS sequence"/>
</dbReference>
<dbReference type="EMBL" id="SNYW01000010">
    <property type="protein sequence ID" value="TDQ80788.1"/>
    <property type="molecule type" value="Genomic_DNA"/>
</dbReference>
<comment type="caution">
    <text evidence="1">The sequence shown here is derived from an EMBL/GenBank/DDBJ whole genome shotgun (WGS) entry which is preliminary data.</text>
</comment>